<proteinExistence type="predicted"/>
<protein>
    <submittedName>
        <fullName evidence="1">Integrase core domain containing protein</fullName>
    </submittedName>
</protein>
<reference evidence="2" key="1">
    <citation type="journal article" date="2011" name="Nature">
        <title>Genome sequence and analysis of the tuber crop potato.</title>
        <authorList>
            <consortium name="The Potato Genome Sequencing Consortium"/>
        </authorList>
    </citation>
    <scope>NUCLEOTIDE SEQUENCE [LARGE SCALE GENOMIC DNA]</scope>
    <source>
        <strain evidence="2">cv. DM1-3 516 R44</strain>
    </source>
</reference>
<accession>M1DN90</accession>
<dbReference type="HOGENOM" id="CLU_1799898_0_0_1"/>
<evidence type="ECO:0000313" key="2">
    <source>
        <dbReference type="Proteomes" id="UP000011115"/>
    </source>
</evidence>
<dbReference type="EnsemblPlants" id="PGSC0003DMT400091714">
    <property type="protein sequence ID" value="PGSC0003DMT400091714"/>
    <property type="gene ID" value="PGSC0003DMG400041285"/>
</dbReference>
<dbReference type="Proteomes" id="UP000011115">
    <property type="component" value="Unassembled WGS sequence"/>
</dbReference>
<keyword evidence="2" id="KW-1185">Reference proteome</keyword>
<dbReference type="OMA" id="AHFYAPN"/>
<dbReference type="Gramene" id="PGSC0003DMT400091714">
    <property type="protein sequence ID" value="PGSC0003DMT400091714"/>
    <property type="gene ID" value="PGSC0003DMG400041285"/>
</dbReference>
<dbReference type="AlphaFoldDB" id="M1DN90"/>
<organism evidence="1 2">
    <name type="scientific">Solanum tuberosum</name>
    <name type="common">Potato</name>
    <dbReference type="NCBI Taxonomy" id="4113"/>
    <lineage>
        <taxon>Eukaryota</taxon>
        <taxon>Viridiplantae</taxon>
        <taxon>Streptophyta</taxon>
        <taxon>Embryophyta</taxon>
        <taxon>Tracheophyta</taxon>
        <taxon>Spermatophyta</taxon>
        <taxon>Magnoliopsida</taxon>
        <taxon>eudicotyledons</taxon>
        <taxon>Gunneridae</taxon>
        <taxon>Pentapetalae</taxon>
        <taxon>asterids</taxon>
        <taxon>lamiids</taxon>
        <taxon>Solanales</taxon>
        <taxon>Solanaceae</taxon>
        <taxon>Solanoideae</taxon>
        <taxon>Solaneae</taxon>
        <taxon>Solanum</taxon>
    </lineage>
</organism>
<sequence>MLAKVLQKVESSDVGVNEMKGDLSSMSELVDLYTTSIKQIEQQLGQLSASLNQRKNGSLPSDTIQNPKKDGHCIAIATRSCKIINDLIFAEAFDEEEMGATIEERLVVETLAALLMNFEADFQTDYVETINALQGMGAHFYAPN</sequence>
<dbReference type="InParanoid" id="M1DN90"/>
<dbReference type="PaxDb" id="4113-PGSC0003DMT400091714"/>
<name>M1DN90_SOLTU</name>
<reference evidence="1" key="2">
    <citation type="submission" date="2015-06" db="UniProtKB">
        <authorList>
            <consortium name="EnsemblPlants"/>
        </authorList>
    </citation>
    <scope>IDENTIFICATION</scope>
    <source>
        <strain evidence="1">DM1-3 516 R44</strain>
    </source>
</reference>
<evidence type="ECO:0000313" key="1">
    <source>
        <dbReference type="EnsemblPlants" id="PGSC0003DMT400091714"/>
    </source>
</evidence>